<evidence type="ECO:0000256" key="1">
    <source>
        <dbReference type="SAM" id="MobiDB-lite"/>
    </source>
</evidence>
<keyword evidence="2" id="KW-0812">Transmembrane</keyword>
<dbReference type="InterPro" id="IPR039365">
    <property type="entry name" value="IS701-like"/>
</dbReference>
<gene>
    <name evidence="4" type="ORF">SAMN06265355_1441</name>
</gene>
<feature type="transmembrane region" description="Helical" evidence="2">
    <location>
        <begin position="334"/>
        <end position="351"/>
    </location>
</feature>
<dbReference type="PANTHER" id="PTHR33627:SF1">
    <property type="entry name" value="TRANSPOSASE"/>
    <property type="match status" value="1"/>
</dbReference>
<dbReference type="SUPFAM" id="SSF53098">
    <property type="entry name" value="Ribonuclease H-like"/>
    <property type="match status" value="1"/>
</dbReference>
<keyword evidence="2" id="KW-1133">Transmembrane helix</keyword>
<keyword evidence="2" id="KW-0472">Membrane</keyword>
<organism evidence="4 5">
    <name type="scientific">Actinomadura mexicana</name>
    <dbReference type="NCBI Taxonomy" id="134959"/>
    <lineage>
        <taxon>Bacteria</taxon>
        <taxon>Bacillati</taxon>
        <taxon>Actinomycetota</taxon>
        <taxon>Actinomycetes</taxon>
        <taxon>Streptosporangiales</taxon>
        <taxon>Thermomonosporaceae</taxon>
        <taxon>Actinomadura</taxon>
    </lineage>
</organism>
<name>A0A239HWY7_9ACTN</name>
<accession>A0A239HWY7</accession>
<feature type="compositionally biased region" description="Polar residues" evidence="1">
    <location>
        <begin position="370"/>
        <end position="391"/>
    </location>
</feature>
<evidence type="ECO:0000313" key="5">
    <source>
        <dbReference type="Proteomes" id="UP000198420"/>
    </source>
</evidence>
<dbReference type="InterPro" id="IPR038721">
    <property type="entry name" value="IS701-like_DDE_dom"/>
</dbReference>
<protein>
    <submittedName>
        <fullName evidence="4">SRSO17 transposase</fullName>
    </submittedName>
</protein>
<dbReference type="AlphaFoldDB" id="A0A239HWY7"/>
<feature type="region of interest" description="Disordered" evidence="1">
    <location>
        <begin position="360"/>
        <end position="416"/>
    </location>
</feature>
<reference evidence="5" key="1">
    <citation type="submission" date="2017-06" db="EMBL/GenBank/DDBJ databases">
        <authorList>
            <person name="Varghese N."/>
            <person name="Submissions S."/>
        </authorList>
    </citation>
    <scope>NUCLEOTIDE SEQUENCE [LARGE SCALE GENOMIC DNA]</scope>
    <source>
        <strain evidence="5">DSM 44485</strain>
    </source>
</reference>
<feature type="domain" description="Transposase IS701-like DDE" evidence="3">
    <location>
        <begin position="11"/>
        <end position="261"/>
    </location>
</feature>
<evidence type="ECO:0000259" key="3">
    <source>
        <dbReference type="Pfam" id="PF13546"/>
    </source>
</evidence>
<dbReference type="EMBL" id="FZNP01000044">
    <property type="protein sequence ID" value="SNS85906.1"/>
    <property type="molecule type" value="Genomic_DNA"/>
</dbReference>
<dbReference type="Pfam" id="PF13546">
    <property type="entry name" value="DDE_5"/>
    <property type="match status" value="1"/>
</dbReference>
<keyword evidence="5" id="KW-1185">Reference proteome</keyword>
<evidence type="ECO:0000313" key="4">
    <source>
        <dbReference type="EMBL" id="SNS85906.1"/>
    </source>
</evidence>
<dbReference type="PANTHER" id="PTHR33627">
    <property type="entry name" value="TRANSPOSASE"/>
    <property type="match status" value="1"/>
</dbReference>
<evidence type="ECO:0000256" key="2">
    <source>
        <dbReference type="SAM" id="Phobius"/>
    </source>
</evidence>
<proteinExistence type="predicted"/>
<sequence length="416" mass="47512">MCVRFEKRWYRTESREHFRQYLRGLLAPLERKNSWTISEFTGERRPTAVQRFINLTPWDVDGLRDDVRTYAMEYFADPRAVLIADPTGFAKKGKKSAGVQRQYSGTLGRVDNCQIGTFLAYANTAGDRVLIDRELYMPERSWCADAQRRTEAGVPENLAFMTRPQQVMAMIDRTVEAGVPFAWFAGDEEFGQNYKLRRHLEKQQIAYCMAVPKNTTVTTGSVSSATGDPAIVEVVAAQLKPHDWQRRACGIGSKGFRIYDWAVIEAPYSEHQYVFRRNITDDELAYFHCYNPRGEGLCEVVRVIGSRWPIEECFEAAKQEAGLAQYQFRLYHAWYRHITLAMLAMAFLAVLRHTAKKGTRSLWTSGGDRWSTTDGPAEITTSPRTGTSTAGPATDRPVHRRDPAPVQPDRQRRSRC</sequence>
<dbReference type="Proteomes" id="UP000198420">
    <property type="component" value="Unassembled WGS sequence"/>
</dbReference>
<dbReference type="InterPro" id="IPR012337">
    <property type="entry name" value="RNaseH-like_sf"/>
</dbReference>
<dbReference type="NCBIfam" id="NF033540">
    <property type="entry name" value="transpos_IS701"/>
    <property type="match status" value="1"/>
</dbReference>